<dbReference type="SMART" id="SM00530">
    <property type="entry name" value="HTH_XRE"/>
    <property type="match status" value="1"/>
</dbReference>
<dbReference type="InterPro" id="IPR010982">
    <property type="entry name" value="Lambda_DNA-bd_dom_sf"/>
</dbReference>
<dbReference type="Gene3D" id="1.10.260.40">
    <property type="entry name" value="lambda repressor-like DNA-binding domains"/>
    <property type="match status" value="1"/>
</dbReference>
<evidence type="ECO:0000313" key="3">
    <source>
        <dbReference type="Proteomes" id="UP000312512"/>
    </source>
</evidence>
<organism evidence="2 3">
    <name type="scientific">Nonomuraea phyllanthi</name>
    <dbReference type="NCBI Taxonomy" id="2219224"/>
    <lineage>
        <taxon>Bacteria</taxon>
        <taxon>Bacillati</taxon>
        <taxon>Actinomycetota</taxon>
        <taxon>Actinomycetes</taxon>
        <taxon>Streptosporangiales</taxon>
        <taxon>Streptosporangiaceae</taxon>
        <taxon>Nonomuraea</taxon>
    </lineage>
</organism>
<dbReference type="PANTHER" id="PTHR46797:SF1">
    <property type="entry name" value="METHYLPHOSPHONATE SYNTHASE"/>
    <property type="match status" value="1"/>
</dbReference>
<dbReference type="InterPro" id="IPR014710">
    <property type="entry name" value="RmlC-like_jellyroll"/>
</dbReference>
<dbReference type="GO" id="GO:0005829">
    <property type="term" value="C:cytosol"/>
    <property type="evidence" value="ECO:0007669"/>
    <property type="project" value="TreeGrafter"/>
</dbReference>
<proteinExistence type="predicted"/>
<evidence type="ECO:0000256" key="1">
    <source>
        <dbReference type="ARBA" id="ARBA00023125"/>
    </source>
</evidence>
<protein>
    <submittedName>
        <fullName evidence="2">Cupin domain-containing protein</fullName>
    </submittedName>
</protein>
<reference evidence="2 3" key="1">
    <citation type="submission" date="2019-10" db="EMBL/GenBank/DDBJ databases">
        <title>Nonomuraea sp. nov., isolated from Phyllanthus amarus.</title>
        <authorList>
            <person name="Klykleung N."/>
            <person name="Tanasupawat S."/>
        </authorList>
    </citation>
    <scope>NUCLEOTIDE SEQUENCE [LARGE SCALE GENOMIC DNA]</scope>
    <source>
        <strain evidence="2 3">PA1-10</strain>
    </source>
</reference>
<dbReference type="GO" id="GO:0003700">
    <property type="term" value="F:DNA-binding transcription factor activity"/>
    <property type="evidence" value="ECO:0007669"/>
    <property type="project" value="TreeGrafter"/>
</dbReference>
<dbReference type="SUPFAM" id="SSF51182">
    <property type="entry name" value="RmlC-like cupins"/>
    <property type="match status" value="1"/>
</dbReference>
<dbReference type="Pfam" id="PF07883">
    <property type="entry name" value="Cupin_2"/>
    <property type="match status" value="1"/>
</dbReference>
<dbReference type="PROSITE" id="PS50943">
    <property type="entry name" value="HTH_CROC1"/>
    <property type="match status" value="1"/>
</dbReference>
<dbReference type="EMBL" id="VDLX02000004">
    <property type="protein sequence ID" value="KAB8195394.1"/>
    <property type="molecule type" value="Genomic_DNA"/>
</dbReference>
<sequence>MDLDDVLQSVGPRLRALRQERGATLAQLSGSTGISVSTLSRLESGQRKPTLELLLLLARAHQVQLDELVDAPVTGDPRVHMKPFKRHGTTFVPLSRRPGGMRAYKQIYPPNWPGFEPEQRTHEGYEWLYVLAGRLRLLLGTHEVVLAQGEVAEFDTRTPHAFTNPSPEPTEVLALFGPQGERLHVRARPARP</sequence>
<dbReference type="InterPro" id="IPR001387">
    <property type="entry name" value="Cro/C1-type_HTH"/>
</dbReference>
<dbReference type="InterPro" id="IPR011051">
    <property type="entry name" value="RmlC_Cupin_sf"/>
</dbReference>
<dbReference type="GO" id="GO:0003677">
    <property type="term" value="F:DNA binding"/>
    <property type="evidence" value="ECO:0007669"/>
    <property type="project" value="UniProtKB-KW"/>
</dbReference>
<dbReference type="AlphaFoldDB" id="A0A5C4WP53"/>
<dbReference type="InterPro" id="IPR013096">
    <property type="entry name" value="Cupin_2"/>
</dbReference>
<keyword evidence="1" id="KW-0238">DNA-binding</keyword>
<gene>
    <name evidence="2" type="ORF">FH608_013695</name>
</gene>
<name>A0A5C4WP53_9ACTN</name>
<dbReference type="CDD" id="cd00093">
    <property type="entry name" value="HTH_XRE"/>
    <property type="match status" value="1"/>
</dbReference>
<dbReference type="PANTHER" id="PTHR46797">
    <property type="entry name" value="HTH-TYPE TRANSCRIPTIONAL REGULATOR"/>
    <property type="match status" value="1"/>
</dbReference>
<dbReference type="Pfam" id="PF01381">
    <property type="entry name" value="HTH_3"/>
    <property type="match status" value="1"/>
</dbReference>
<comment type="caution">
    <text evidence="2">The sequence shown here is derived from an EMBL/GenBank/DDBJ whole genome shotgun (WGS) entry which is preliminary data.</text>
</comment>
<accession>A0A5C4WP53</accession>
<dbReference type="RefSeq" id="WP_139630833.1">
    <property type="nucleotide sequence ID" value="NZ_CP045572.1"/>
</dbReference>
<keyword evidence="3" id="KW-1185">Reference proteome</keyword>
<evidence type="ECO:0000313" key="2">
    <source>
        <dbReference type="EMBL" id="KAB8195394.1"/>
    </source>
</evidence>
<dbReference type="Gene3D" id="2.60.120.10">
    <property type="entry name" value="Jelly Rolls"/>
    <property type="match status" value="1"/>
</dbReference>
<accession>A0A5P9YXN0</accession>
<dbReference type="CDD" id="cd02209">
    <property type="entry name" value="cupin_XRE_C"/>
    <property type="match status" value="1"/>
</dbReference>
<dbReference type="SUPFAM" id="SSF47413">
    <property type="entry name" value="lambda repressor-like DNA-binding domains"/>
    <property type="match status" value="1"/>
</dbReference>
<dbReference type="Proteomes" id="UP000312512">
    <property type="component" value="Unassembled WGS sequence"/>
</dbReference>
<dbReference type="InterPro" id="IPR050807">
    <property type="entry name" value="TransReg_Diox_bact_type"/>
</dbReference>
<dbReference type="OrthoDB" id="513181at2"/>